<organism evidence="1 2">
    <name type="scientific">Rosa chinensis</name>
    <name type="common">China rose</name>
    <dbReference type="NCBI Taxonomy" id="74649"/>
    <lineage>
        <taxon>Eukaryota</taxon>
        <taxon>Viridiplantae</taxon>
        <taxon>Streptophyta</taxon>
        <taxon>Embryophyta</taxon>
        <taxon>Tracheophyta</taxon>
        <taxon>Spermatophyta</taxon>
        <taxon>Magnoliopsida</taxon>
        <taxon>eudicotyledons</taxon>
        <taxon>Gunneridae</taxon>
        <taxon>Pentapetalae</taxon>
        <taxon>rosids</taxon>
        <taxon>fabids</taxon>
        <taxon>Rosales</taxon>
        <taxon>Rosaceae</taxon>
        <taxon>Rosoideae</taxon>
        <taxon>Rosoideae incertae sedis</taxon>
        <taxon>Rosa</taxon>
    </lineage>
</organism>
<keyword evidence="2" id="KW-1185">Reference proteome</keyword>
<reference evidence="1 2" key="1">
    <citation type="journal article" date="2018" name="Nat. Genet.">
        <title>The Rosa genome provides new insights in the design of modern roses.</title>
        <authorList>
            <person name="Bendahmane M."/>
        </authorList>
    </citation>
    <scope>NUCLEOTIDE SEQUENCE [LARGE SCALE GENOMIC DNA]</scope>
    <source>
        <strain evidence="2">cv. Old Blush</strain>
    </source>
</reference>
<dbReference type="Gramene" id="PRQ35442">
    <property type="protein sequence ID" value="PRQ35442"/>
    <property type="gene ID" value="RchiOBHm_Chr5g0080081"/>
</dbReference>
<dbReference type="Proteomes" id="UP000238479">
    <property type="component" value="Chromosome 5"/>
</dbReference>
<accession>A0A2P6QMN0</accession>
<sequence length="46" mass="4785">MGPIAERSRIISKSVLQILRYGGPWLKRGAGLGLGARAISAFCAAA</sequence>
<name>A0A2P6QMN0_ROSCH</name>
<dbReference type="AlphaFoldDB" id="A0A2P6QMN0"/>
<protein>
    <submittedName>
        <fullName evidence="1">Uncharacterized protein</fullName>
    </submittedName>
</protein>
<gene>
    <name evidence="1" type="ORF">RchiOBHm_Chr5g0080081</name>
</gene>
<evidence type="ECO:0000313" key="1">
    <source>
        <dbReference type="EMBL" id="PRQ35442.1"/>
    </source>
</evidence>
<evidence type="ECO:0000313" key="2">
    <source>
        <dbReference type="Proteomes" id="UP000238479"/>
    </source>
</evidence>
<proteinExistence type="predicted"/>
<comment type="caution">
    <text evidence="1">The sequence shown here is derived from an EMBL/GenBank/DDBJ whole genome shotgun (WGS) entry which is preliminary data.</text>
</comment>
<dbReference type="EMBL" id="PDCK01000043">
    <property type="protein sequence ID" value="PRQ35442.1"/>
    <property type="molecule type" value="Genomic_DNA"/>
</dbReference>